<evidence type="ECO:0000256" key="3">
    <source>
        <dbReference type="ARBA" id="ARBA00023163"/>
    </source>
</evidence>
<feature type="domain" description="HTH lacI-type" evidence="4">
    <location>
        <begin position="2"/>
        <end position="56"/>
    </location>
</feature>
<dbReference type="Gene3D" id="3.40.50.2300">
    <property type="match status" value="2"/>
</dbReference>
<keyword evidence="2 5" id="KW-0238">DNA-binding</keyword>
<dbReference type="PANTHER" id="PTHR30146">
    <property type="entry name" value="LACI-RELATED TRANSCRIPTIONAL REPRESSOR"/>
    <property type="match status" value="1"/>
</dbReference>
<organism evidence="5 6">
    <name type="scientific">Salinicoccus jeotgali</name>
    <dbReference type="NCBI Taxonomy" id="381634"/>
    <lineage>
        <taxon>Bacteria</taxon>
        <taxon>Bacillati</taxon>
        <taxon>Bacillota</taxon>
        <taxon>Bacilli</taxon>
        <taxon>Bacillales</taxon>
        <taxon>Staphylococcaceae</taxon>
        <taxon>Salinicoccus</taxon>
    </lineage>
</organism>
<dbReference type="CDD" id="cd01392">
    <property type="entry name" value="HTH_LacI"/>
    <property type="match status" value="1"/>
</dbReference>
<dbReference type="PROSITE" id="PS50932">
    <property type="entry name" value="HTH_LACI_2"/>
    <property type="match status" value="1"/>
</dbReference>
<dbReference type="InterPro" id="IPR000843">
    <property type="entry name" value="HTH_LacI"/>
</dbReference>
<gene>
    <name evidence="5" type="ORF">GCM10022378_07740</name>
</gene>
<dbReference type="InterPro" id="IPR010982">
    <property type="entry name" value="Lambda_DNA-bd_dom_sf"/>
</dbReference>
<dbReference type="SMART" id="SM00354">
    <property type="entry name" value="HTH_LACI"/>
    <property type="match status" value="1"/>
</dbReference>
<keyword evidence="6" id="KW-1185">Reference proteome</keyword>
<sequence>MVTIKDVAKAAGVSPSTVSRVVKNHPGISSDTKRKIRKIMEQMGYTPHVAARNLVTKRSYTIGLVVKSAVHEAVLNPFFTEVNFGVSEACRTKGFSTIMTAAEDDDSLFLEVKNLINSKRVDGFILLYSKENDPVTKYLTSMAFPFVVIGKDVMNSGDAIHVDNDNVQAAKEMTDLLIDEGYEDIVMVVDNEVFAVSQDRIAGFEQAMASNGLSSKCKVVQCDKDESSIERMLVDLFDHTPPQALLTLDGVLNARIISRLYQMQIRIPEDVATATFSESPLTKFAAPPQTVVDIYPKELGKEASNEVIMLIKDDNRLKRNITVPTRIIERQSTKKEERG</sequence>
<dbReference type="RefSeq" id="WP_344701630.1">
    <property type="nucleotide sequence ID" value="NZ_BAABCK010000014.1"/>
</dbReference>
<keyword evidence="1" id="KW-0805">Transcription regulation</keyword>
<evidence type="ECO:0000313" key="6">
    <source>
        <dbReference type="Proteomes" id="UP001500920"/>
    </source>
</evidence>
<dbReference type="Pfam" id="PF00356">
    <property type="entry name" value="LacI"/>
    <property type="match status" value="1"/>
</dbReference>
<evidence type="ECO:0000256" key="1">
    <source>
        <dbReference type="ARBA" id="ARBA00023015"/>
    </source>
</evidence>
<dbReference type="Proteomes" id="UP001500920">
    <property type="component" value="Unassembled WGS sequence"/>
</dbReference>
<dbReference type="InterPro" id="IPR046335">
    <property type="entry name" value="LacI/GalR-like_sensor"/>
</dbReference>
<proteinExistence type="predicted"/>
<dbReference type="PROSITE" id="PS00356">
    <property type="entry name" value="HTH_LACI_1"/>
    <property type="match status" value="1"/>
</dbReference>
<dbReference type="SUPFAM" id="SSF53822">
    <property type="entry name" value="Periplasmic binding protein-like I"/>
    <property type="match status" value="1"/>
</dbReference>
<dbReference type="EMBL" id="BAABCK010000014">
    <property type="protein sequence ID" value="GAA3720100.1"/>
    <property type="molecule type" value="Genomic_DNA"/>
</dbReference>
<dbReference type="Pfam" id="PF13377">
    <property type="entry name" value="Peripla_BP_3"/>
    <property type="match status" value="1"/>
</dbReference>
<dbReference type="Gene3D" id="1.10.260.40">
    <property type="entry name" value="lambda repressor-like DNA-binding domains"/>
    <property type="match status" value="1"/>
</dbReference>
<dbReference type="PANTHER" id="PTHR30146:SF109">
    <property type="entry name" value="HTH-TYPE TRANSCRIPTIONAL REGULATOR GALS"/>
    <property type="match status" value="1"/>
</dbReference>
<evidence type="ECO:0000256" key="2">
    <source>
        <dbReference type="ARBA" id="ARBA00023125"/>
    </source>
</evidence>
<comment type="caution">
    <text evidence="5">The sequence shown here is derived from an EMBL/GenBank/DDBJ whole genome shotgun (WGS) entry which is preliminary data.</text>
</comment>
<accession>A0ABP7EM09</accession>
<keyword evidence="3" id="KW-0804">Transcription</keyword>
<evidence type="ECO:0000259" key="4">
    <source>
        <dbReference type="PROSITE" id="PS50932"/>
    </source>
</evidence>
<evidence type="ECO:0000313" key="5">
    <source>
        <dbReference type="EMBL" id="GAA3720100.1"/>
    </source>
</evidence>
<dbReference type="InterPro" id="IPR028082">
    <property type="entry name" value="Peripla_BP_I"/>
</dbReference>
<dbReference type="PRINTS" id="PR00036">
    <property type="entry name" value="HTHLACI"/>
</dbReference>
<reference evidence="6" key="1">
    <citation type="journal article" date="2019" name="Int. J. Syst. Evol. Microbiol.">
        <title>The Global Catalogue of Microorganisms (GCM) 10K type strain sequencing project: providing services to taxonomists for standard genome sequencing and annotation.</title>
        <authorList>
            <consortium name="The Broad Institute Genomics Platform"/>
            <consortium name="The Broad Institute Genome Sequencing Center for Infectious Disease"/>
            <person name="Wu L."/>
            <person name="Ma J."/>
        </authorList>
    </citation>
    <scope>NUCLEOTIDE SEQUENCE [LARGE SCALE GENOMIC DNA]</scope>
    <source>
        <strain evidence="6">JCM 16981</strain>
    </source>
</reference>
<dbReference type="GO" id="GO:0003677">
    <property type="term" value="F:DNA binding"/>
    <property type="evidence" value="ECO:0007669"/>
    <property type="project" value="UniProtKB-KW"/>
</dbReference>
<dbReference type="CDD" id="cd06294">
    <property type="entry name" value="PBP1_MalR-like"/>
    <property type="match status" value="1"/>
</dbReference>
<name>A0ABP7EM09_9STAP</name>
<protein>
    <submittedName>
        <fullName evidence="5">LacI family DNA-binding transcriptional regulator</fullName>
    </submittedName>
</protein>
<dbReference type="SUPFAM" id="SSF47413">
    <property type="entry name" value="lambda repressor-like DNA-binding domains"/>
    <property type="match status" value="1"/>
</dbReference>